<feature type="domain" description="Major facilitator superfamily (MFS) profile" evidence="7">
    <location>
        <begin position="1"/>
        <end position="91"/>
    </location>
</feature>
<dbReference type="InterPro" id="IPR036259">
    <property type="entry name" value="MFS_trans_sf"/>
</dbReference>
<keyword evidence="5 6" id="KW-0472">Membrane</keyword>
<keyword evidence="4 6" id="KW-1133">Transmembrane helix</keyword>
<evidence type="ECO:0000313" key="8">
    <source>
        <dbReference type="EMBL" id="MDV2887835.1"/>
    </source>
</evidence>
<evidence type="ECO:0000256" key="6">
    <source>
        <dbReference type="SAM" id="Phobius"/>
    </source>
</evidence>
<dbReference type="Gene3D" id="1.20.1250.20">
    <property type="entry name" value="MFS general substrate transporter like domains"/>
    <property type="match status" value="1"/>
</dbReference>
<evidence type="ECO:0000256" key="5">
    <source>
        <dbReference type="ARBA" id="ARBA00023136"/>
    </source>
</evidence>
<evidence type="ECO:0000256" key="4">
    <source>
        <dbReference type="ARBA" id="ARBA00022989"/>
    </source>
</evidence>
<reference evidence="8" key="1">
    <citation type="submission" date="2023-10" db="EMBL/GenBank/DDBJ databases">
        <title>Screening of Alkalihalophilus pseudofirmusBZ-TG-HK211 and Its Alleviation of Salt Stress on Rapeseed Growth.</title>
        <authorList>
            <person name="Zhao B."/>
            <person name="Guo T."/>
        </authorList>
    </citation>
    <scope>NUCLEOTIDE SEQUENCE</scope>
    <source>
        <strain evidence="8">BZ-TG-HK211</strain>
    </source>
</reference>
<dbReference type="InterPro" id="IPR020846">
    <property type="entry name" value="MFS_dom"/>
</dbReference>
<evidence type="ECO:0000313" key="9">
    <source>
        <dbReference type="Proteomes" id="UP001285636"/>
    </source>
</evidence>
<protein>
    <submittedName>
        <fullName evidence="8">MFS transporter</fullName>
    </submittedName>
</protein>
<keyword evidence="2" id="KW-0813">Transport</keyword>
<proteinExistence type="predicted"/>
<organism evidence="8 9">
    <name type="scientific">Alkalihalophilus pseudofirmus</name>
    <name type="common">Bacillus pseudofirmus</name>
    <dbReference type="NCBI Taxonomy" id="79885"/>
    <lineage>
        <taxon>Bacteria</taxon>
        <taxon>Bacillati</taxon>
        <taxon>Bacillota</taxon>
        <taxon>Bacilli</taxon>
        <taxon>Bacillales</taxon>
        <taxon>Bacillaceae</taxon>
        <taxon>Alkalihalophilus</taxon>
    </lineage>
</organism>
<sequence>AVPYGMNVFGMSRSDSSQLIMLGLLGAIIGAPLTSWISGKFNSIKRPYVTVHLIIFISWATFLFFSGKPPFYLLVILFFLIGYGNGASALT</sequence>
<dbReference type="EMBL" id="JAWJAY010000538">
    <property type="protein sequence ID" value="MDV2887835.1"/>
    <property type="molecule type" value="Genomic_DNA"/>
</dbReference>
<evidence type="ECO:0000256" key="2">
    <source>
        <dbReference type="ARBA" id="ARBA00022448"/>
    </source>
</evidence>
<feature type="transmembrane region" description="Helical" evidence="6">
    <location>
        <begin position="49"/>
        <end position="65"/>
    </location>
</feature>
<dbReference type="GO" id="GO:0022857">
    <property type="term" value="F:transmembrane transporter activity"/>
    <property type="evidence" value="ECO:0007669"/>
    <property type="project" value="InterPro"/>
</dbReference>
<name>A0AAJ2U5B0_ALKPS</name>
<evidence type="ECO:0000256" key="1">
    <source>
        <dbReference type="ARBA" id="ARBA00004651"/>
    </source>
</evidence>
<dbReference type="PROSITE" id="PS50850">
    <property type="entry name" value="MFS"/>
    <property type="match status" value="1"/>
</dbReference>
<accession>A0AAJ2U5B0</accession>
<evidence type="ECO:0000259" key="7">
    <source>
        <dbReference type="PROSITE" id="PS50850"/>
    </source>
</evidence>
<comment type="caution">
    <text evidence="8">The sequence shown here is derived from an EMBL/GenBank/DDBJ whole genome shotgun (WGS) entry which is preliminary data.</text>
</comment>
<comment type="subcellular location">
    <subcellularLocation>
        <location evidence="1">Cell membrane</location>
        <topology evidence="1">Multi-pass membrane protein</topology>
    </subcellularLocation>
</comment>
<dbReference type="AlphaFoldDB" id="A0AAJ2U5B0"/>
<feature type="transmembrane region" description="Helical" evidence="6">
    <location>
        <begin position="71"/>
        <end position="90"/>
    </location>
</feature>
<dbReference type="Proteomes" id="UP001285636">
    <property type="component" value="Unassembled WGS sequence"/>
</dbReference>
<dbReference type="GO" id="GO:0005886">
    <property type="term" value="C:plasma membrane"/>
    <property type="evidence" value="ECO:0007669"/>
    <property type="project" value="UniProtKB-SubCell"/>
</dbReference>
<feature type="non-terminal residue" evidence="8">
    <location>
        <position position="1"/>
    </location>
</feature>
<dbReference type="SUPFAM" id="SSF103473">
    <property type="entry name" value="MFS general substrate transporter"/>
    <property type="match status" value="1"/>
</dbReference>
<gene>
    <name evidence="8" type="ORF">RYX45_21950</name>
</gene>
<feature type="transmembrane region" description="Helical" evidence="6">
    <location>
        <begin position="20"/>
        <end position="37"/>
    </location>
</feature>
<feature type="non-terminal residue" evidence="8">
    <location>
        <position position="91"/>
    </location>
</feature>
<keyword evidence="3 6" id="KW-0812">Transmembrane</keyword>
<evidence type="ECO:0000256" key="3">
    <source>
        <dbReference type="ARBA" id="ARBA00022692"/>
    </source>
</evidence>